<evidence type="ECO:0000313" key="2">
    <source>
        <dbReference type="Proteomes" id="UP000601435"/>
    </source>
</evidence>
<gene>
    <name evidence="1" type="ORF">SNEC2469_LOCUS798</name>
</gene>
<protein>
    <submittedName>
        <fullName evidence="1">Uncharacterized protein</fullName>
    </submittedName>
</protein>
<comment type="caution">
    <text evidence="1">The sequence shown here is derived from an EMBL/GenBank/DDBJ whole genome shotgun (WGS) entry which is preliminary data.</text>
</comment>
<organism evidence="1 2">
    <name type="scientific">Symbiodinium necroappetens</name>
    <dbReference type="NCBI Taxonomy" id="1628268"/>
    <lineage>
        <taxon>Eukaryota</taxon>
        <taxon>Sar</taxon>
        <taxon>Alveolata</taxon>
        <taxon>Dinophyceae</taxon>
        <taxon>Suessiales</taxon>
        <taxon>Symbiodiniaceae</taxon>
        <taxon>Symbiodinium</taxon>
    </lineage>
</organism>
<proteinExistence type="predicted"/>
<reference evidence="1" key="1">
    <citation type="submission" date="2021-02" db="EMBL/GenBank/DDBJ databases">
        <authorList>
            <person name="Dougan E. K."/>
            <person name="Rhodes N."/>
            <person name="Thang M."/>
            <person name="Chan C."/>
        </authorList>
    </citation>
    <scope>NUCLEOTIDE SEQUENCE</scope>
</reference>
<dbReference type="EMBL" id="CAJNJA010005133">
    <property type="protein sequence ID" value="CAE7183849.1"/>
    <property type="molecule type" value="Genomic_DNA"/>
</dbReference>
<accession>A0A812IWC7</accession>
<keyword evidence="2" id="KW-1185">Reference proteome</keyword>
<evidence type="ECO:0000313" key="1">
    <source>
        <dbReference type="EMBL" id="CAE7183849.1"/>
    </source>
</evidence>
<dbReference type="Proteomes" id="UP000601435">
    <property type="component" value="Unassembled WGS sequence"/>
</dbReference>
<dbReference type="AlphaFoldDB" id="A0A812IWC7"/>
<sequence length="75" mass="8229">MGELEADGRTFTHGYSKGRLSIICEHRIHFQGIERYAVQFVDGELCSADGVGYVISCDLPCTKTHGLTDNSDPLP</sequence>
<name>A0A812IWC7_9DINO</name>
<dbReference type="OrthoDB" id="429527at2759"/>